<dbReference type="InterPro" id="IPR036412">
    <property type="entry name" value="HAD-like_sf"/>
</dbReference>
<name>A0A6J6BPC3_9ZZZZ</name>
<proteinExistence type="predicted"/>
<sequence length="208" mass="22310">MKKIGFLFDLDGTLVDSTAAVMNSWITMANEAGIPLEALAGHHGVPAEQTLRNVIGDREEAEIQKWIRRVTDLEIADIDGVHAVPGALELLAELDDREIPWTIVTSCTTDLAIARTRAGKIPMPANSVTFDQVTSGKPFPEPFILGADRIGLPTDQCWAVEDAPGGVTSAKDAGCTVAGVLTTHTREQLPHADHHLEHLNQLLGKAGL</sequence>
<dbReference type="PANTHER" id="PTHR43481:SF4">
    <property type="entry name" value="GLYCEROL-1-PHOSPHATE PHOSPHOHYDROLASE 1-RELATED"/>
    <property type="match status" value="1"/>
</dbReference>
<organism evidence="1">
    <name type="scientific">freshwater metagenome</name>
    <dbReference type="NCBI Taxonomy" id="449393"/>
    <lineage>
        <taxon>unclassified sequences</taxon>
        <taxon>metagenomes</taxon>
        <taxon>ecological metagenomes</taxon>
    </lineage>
</organism>
<evidence type="ECO:0000313" key="1">
    <source>
        <dbReference type="EMBL" id="CAB4540826.1"/>
    </source>
</evidence>
<dbReference type="NCBIfam" id="TIGR01509">
    <property type="entry name" value="HAD-SF-IA-v3"/>
    <property type="match status" value="1"/>
</dbReference>
<dbReference type="SUPFAM" id="SSF56784">
    <property type="entry name" value="HAD-like"/>
    <property type="match status" value="1"/>
</dbReference>
<dbReference type="InterPro" id="IPR023198">
    <property type="entry name" value="PGP-like_dom2"/>
</dbReference>
<dbReference type="PANTHER" id="PTHR43481">
    <property type="entry name" value="FRUCTOSE-1-PHOSPHATE PHOSPHATASE"/>
    <property type="match status" value="1"/>
</dbReference>
<accession>A0A6J6BPC3</accession>
<dbReference type="Gene3D" id="3.40.50.1000">
    <property type="entry name" value="HAD superfamily/HAD-like"/>
    <property type="match status" value="1"/>
</dbReference>
<dbReference type="Gene3D" id="1.10.150.240">
    <property type="entry name" value="Putative phosphatase, domain 2"/>
    <property type="match status" value="1"/>
</dbReference>
<dbReference type="InterPro" id="IPR041492">
    <property type="entry name" value="HAD_2"/>
</dbReference>
<protein>
    <submittedName>
        <fullName evidence="1">Unannotated protein</fullName>
    </submittedName>
</protein>
<reference evidence="1" key="1">
    <citation type="submission" date="2020-05" db="EMBL/GenBank/DDBJ databases">
        <authorList>
            <person name="Chiriac C."/>
            <person name="Salcher M."/>
            <person name="Ghai R."/>
            <person name="Kavagutti S V."/>
        </authorList>
    </citation>
    <scope>NUCLEOTIDE SEQUENCE</scope>
</reference>
<dbReference type="InterPro" id="IPR051806">
    <property type="entry name" value="HAD-like_SPP"/>
</dbReference>
<dbReference type="SFLD" id="SFLDG01129">
    <property type="entry name" value="C1.5:_HAD__Beta-PGM__Phosphata"/>
    <property type="match status" value="1"/>
</dbReference>
<dbReference type="GO" id="GO:0050308">
    <property type="term" value="F:sugar-phosphatase activity"/>
    <property type="evidence" value="ECO:0007669"/>
    <property type="project" value="TreeGrafter"/>
</dbReference>
<dbReference type="InterPro" id="IPR023214">
    <property type="entry name" value="HAD_sf"/>
</dbReference>
<dbReference type="Pfam" id="PF13419">
    <property type="entry name" value="HAD_2"/>
    <property type="match status" value="1"/>
</dbReference>
<dbReference type="EMBL" id="CAEZSK010000072">
    <property type="protein sequence ID" value="CAB4540826.1"/>
    <property type="molecule type" value="Genomic_DNA"/>
</dbReference>
<gene>
    <name evidence="1" type="ORF">UFOPK1419_00602</name>
</gene>
<dbReference type="SFLD" id="SFLDS00003">
    <property type="entry name" value="Haloacid_Dehalogenase"/>
    <property type="match status" value="1"/>
</dbReference>
<dbReference type="InterPro" id="IPR006439">
    <property type="entry name" value="HAD-SF_hydro_IA"/>
</dbReference>
<dbReference type="AlphaFoldDB" id="A0A6J6BPC3"/>